<sequence length="380" mass="42323">MHIIPIASGKGGVGKSLVAANLSIALAQTGRKVVLVDLDLGGSNLHVILGQMGSLKGIGTYMTNSEMTFQDIILETSYENLLFIPGEAEVPGMANLKSTQKKKIINNLLKVEADYLILDLGAGTSLDIMDFFLMSGRGLIVTSPTLTANLNAYLFLKNISFRILSNCFPSKSPGGKYLSQLKKDGHSLQRIYIPKLIEQLEKIDSENCAKYQHVIDNLRPRLILNMMEEPKDAAKASKLRHSSREYLGLDLEHLGVIYRDDVQIKALNSRLPVIKYKPGSVLSQAIFRIADKLIEEEDLDDDLLFSSDLDSSFKEAELEAETDFDSRMEYLNDLLYTENISVSDLIETVKSQQYEISQLKKENNLIKSKLVNAIKDGFVI</sequence>
<dbReference type="PANTHER" id="PTHR43384">
    <property type="entry name" value="SEPTUM SITE-DETERMINING PROTEIN MIND HOMOLOG, CHLOROPLASTIC-RELATED"/>
    <property type="match status" value="1"/>
</dbReference>
<dbReference type="Pfam" id="PF10609">
    <property type="entry name" value="ParA"/>
    <property type="match status" value="1"/>
</dbReference>
<dbReference type="Gene3D" id="3.40.50.300">
    <property type="entry name" value="P-loop containing nucleotide triphosphate hydrolases"/>
    <property type="match status" value="1"/>
</dbReference>
<evidence type="ECO:0000256" key="2">
    <source>
        <dbReference type="ARBA" id="ARBA00022840"/>
    </source>
</evidence>
<name>A0A5C1QF76_9SPIO</name>
<dbReference type="InterPro" id="IPR027417">
    <property type="entry name" value="P-loop_NTPase"/>
</dbReference>
<gene>
    <name evidence="4" type="ORF">EW093_09040</name>
</gene>
<evidence type="ECO:0000313" key="4">
    <source>
        <dbReference type="EMBL" id="QEN04842.1"/>
    </source>
</evidence>
<dbReference type="OrthoDB" id="9773088at2"/>
<reference evidence="4 5" key="1">
    <citation type="submission" date="2019-02" db="EMBL/GenBank/DDBJ databases">
        <authorList>
            <person name="Fomenkov A."/>
            <person name="Dubinina G."/>
            <person name="Grabovich M."/>
            <person name="Vincze T."/>
            <person name="Roberts R.J."/>
        </authorList>
    </citation>
    <scope>NUCLEOTIDE SEQUENCE [LARGE SCALE GENOMIC DNA]</scope>
    <source>
        <strain evidence="4 5">P</strain>
    </source>
</reference>
<organism evidence="4 5">
    <name type="scientific">Thiospirochaeta perfilievii</name>
    <dbReference type="NCBI Taxonomy" id="252967"/>
    <lineage>
        <taxon>Bacteria</taxon>
        <taxon>Pseudomonadati</taxon>
        <taxon>Spirochaetota</taxon>
        <taxon>Spirochaetia</taxon>
        <taxon>Spirochaetales</taxon>
        <taxon>Spirochaetaceae</taxon>
        <taxon>Thiospirochaeta</taxon>
    </lineage>
</organism>
<dbReference type="SUPFAM" id="SSF52540">
    <property type="entry name" value="P-loop containing nucleoside triphosphate hydrolases"/>
    <property type="match status" value="1"/>
</dbReference>
<keyword evidence="5" id="KW-1185">Reference proteome</keyword>
<dbReference type="EMBL" id="CP035807">
    <property type="protein sequence ID" value="QEN04842.1"/>
    <property type="molecule type" value="Genomic_DNA"/>
</dbReference>
<dbReference type="RefSeq" id="WP_149568082.1">
    <property type="nucleotide sequence ID" value="NZ_CP035807.1"/>
</dbReference>
<dbReference type="GO" id="GO:0016887">
    <property type="term" value="F:ATP hydrolysis activity"/>
    <property type="evidence" value="ECO:0007669"/>
    <property type="project" value="TreeGrafter"/>
</dbReference>
<keyword evidence="2" id="KW-0067">ATP-binding</keyword>
<keyword evidence="1" id="KW-0547">Nucleotide-binding</keyword>
<protein>
    <submittedName>
        <fullName evidence="4">MinD/ParA family protein</fullName>
    </submittedName>
</protein>
<feature type="coiled-coil region" evidence="3">
    <location>
        <begin position="342"/>
        <end position="376"/>
    </location>
</feature>
<dbReference type="KEGG" id="sper:EW093_09040"/>
<dbReference type="GO" id="GO:0009898">
    <property type="term" value="C:cytoplasmic side of plasma membrane"/>
    <property type="evidence" value="ECO:0007669"/>
    <property type="project" value="TreeGrafter"/>
</dbReference>
<dbReference type="GO" id="GO:0005829">
    <property type="term" value="C:cytosol"/>
    <property type="evidence" value="ECO:0007669"/>
    <property type="project" value="TreeGrafter"/>
</dbReference>
<evidence type="ECO:0000256" key="1">
    <source>
        <dbReference type="ARBA" id="ARBA00022741"/>
    </source>
</evidence>
<accession>A0A5C1QF76</accession>
<dbReference type="Proteomes" id="UP000323824">
    <property type="component" value="Chromosome"/>
</dbReference>
<dbReference type="InterPro" id="IPR033756">
    <property type="entry name" value="YlxH/NBP35"/>
</dbReference>
<reference evidence="4 5" key="2">
    <citation type="submission" date="2019-09" db="EMBL/GenBank/DDBJ databases">
        <title>Complete Genome Sequence and Methylome Analysis of free living Spirochaetas.</title>
        <authorList>
            <person name="Leshcheva N."/>
            <person name="Mikheeva N."/>
        </authorList>
    </citation>
    <scope>NUCLEOTIDE SEQUENCE [LARGE SCALE GENOMIC DNA]</scope>
    <source>
        <strain evidence="4 5">P</strain>
    </source>
</reference>
<dbReference type="InterPro" id="IPR050625">
    <property type="entry name" value="ParA/MinD_ATPase"/>
</dbReference>
<keyword evidence="3" id="KW-0175">Coiled coil</keyword>
<dbReference type="PANTHER" id="PTHR43384:SF4">
    <property type="entry name" value="CELLULOSE BIOSYNTHESIS PROTEIN BCSQ-RELATED"/>
    <property type="match status" value="1"/>
</dbReference>
<dbReference type="GO" id="GO:0051782">
    <property type="term" value="P:negative regulation of cell division"/>
    <property type="evidence" value="ECO:0007669"/>
    <property type="project" value="TreeGrafter"/>
</dbReference>
<dbReference type="GO" id="GO:0005524">
    <property type="term" value="F:ATP binding"/>
    <property type="evidence" value="ECO:0007669"/>
    <property type="project" value="UniProtKB-KW"/>
</dbReference>
<evidence type="ECO:0000256" key="3">
    <source>
        <dbReference type="SAM" id="Coils"/>
    </source>
</evidence>
<dbReference type="AlphaFoldDB" id="A0A5C1QF76"/>
<proteinExistence type="predicted"/>
<evidence type="ECO:0000313" key="5">
    <source>
        <dbReference type="Proteomes" id="UP000323824"/>
    </source>
</evidence>